<accession>A0A7J7NM68</accession>
<evidence type="ECO:0000313" key="2">
    <source>
        <dbReference type="Proteomes" id="UP000541444"/>
    </source>
</evidence>
<proteinExistence type="predicted"/>
<reference evidence="1 2" key="1">
    <citation type="journal article" date="2020" name="IScience">
        <title>Genome Sequencing of the Endangered Kingdonia uniflora (Circaeasteraceae, Ranunculales) Reveals Potential Mechanisms of Evolutionary Specialization.</title>
        <authorList>
            <person name="Sun Y."/>
            <person name="Deng T."/>
            <person name="Zhang A."/>
            <person name="Moore M.J."/>
            <person name="Landis J.B."/>
            <person name="Lin N."/>
            <person name="Zhang H."/>
            <person name="Zhang X."/>
            <person name="Huang J."/>
            <person name="Zhang X."/>
            <person name="Sun H."/>
            <person name="Wang H."/>
        </authorList>
    </citation>
    <scope>NUCLEOTIDE SEQUENCE [LARGE SCALE GENOMIC DNA]</scope>
    <source>
        <strain evidence="1">TB1705</strain>
        <tissue evidence="1">Leaf</tissue>
    </source>
</reference>
<protein>
    <submittedName>
        <fullName evidence="1">Uncharacterized protein</fullName>
    </submittedName>
</protein>
<comment type="caution">
    <text evidence="1">The sequence shown here is derived from an EMBL/GenBank/DDBJ whole genome shotgun (WGS) entry which is preliminary data.</text>
</comment>
<gene>
    <name evidence="1" type="ORF">GIB67_011611</name>
</gene>
<keyword evidence="2" id="KW-1185">Reference proteome</keyword>
<evidence type="ECO:0000313" key="1">
    <source>
        <dbReference type="EMBL" id="KAF6168226.1"/>
    </source>
</evidence>
<dbReference type="Proteomes" id="UP000541444">
    <property type="component" value="Unassembled WGS sequence"/>
</dbReference>
<sequence length="60" mass="7243">MYRTCSQVNQTPFFLSVLATIYTWHIKKTRYGSSIRPTNFDQLRVGIPKHKYFTIQFYSY</sequence>
<organism evidence="1 2">
    <name type="scientific">Kingdonia uniflora</name>
    <dbReference type="NCBI Taxonomy" id="39325"/>
    <lineage>
        <taxon>Eukaryota</taxon>
        <taxon>Viridiplantae</taxon>
        <taxon>Streptophyta</taxon>
        <taxon>Embryophyta</taxon>
        <taxon>Tracheophyta</taxon>
        <taxon>Spermatophyta</taxon>
        <taxon>Magnoliopsida</taxon>
        <taxon>Ranunculales</taxon>
        <taxon>Circaeasteraceae</taxon>
        <taxon>Kingdonia</taxon>
    </lineage>
</organism>
<dbReference type="EMBL" id="JACGCM010000704">
    <property type="protein sequence ID" value="KAF6168226.1"/>
    <property type="molecule type" value="Genomic_DNA"/>
</dbReference>
<name>A0A7J7NM68_9MAGN</name>
<dbReference type="AlphaFoldDB" id="A0A7J7NM68"/>